<sequence length="269" mass="29863">MKKIALMTTAGLLLSFQVELASAASISAAKRAFDEQNYSEAMTELTPLAQEGNADALNMLGKMYENGWGVEADPEQAMRYYERGARQGNLDSVNSIRALKNKAFKKEFDSLLPDAETGNASAQNRIGEMYEFGQGVDRDPDTAFSWYQKAADQGNVTAWHNLGRAYNFGTGVEQNYETAEQWYLKAAEQGHQQAMFFLGTLYATNHGTDTSKDSDVIAYAWLYNVAEQGDRTASAIETRMKMKLTDAQLSEAQALAEELKSKYIDPFSN</sequence>
<evidence type="ECO:0008006" key="4">
    <source>
        <dbReference type="Google" id="ProtNLM"/>
    </source>
</evidence>
<dbReference type="OrthoDB" id="9204495at2"/>
<proteinExistence type="predicted"/>
<dbReference type="EMBL" id="FNVQ01000007">
    <property type="protein sequence ID" value="SEG86349.1"/>
    <property type="molecule type" value="Genomic_DNA"/>
</dbReference>
<keyword evidence="3" id="KW-1185">Reference proteome</keyword>
<organism evidence="2 3">
    <name type="scientific">Marinobacterium lutimaris</name>
    <dbReference type="NCBI Taxonomy" id="568106"/>
    <lineage>
        <taxon>Bacteria</taxon>
        <taxon>Pseudomonadati</taxon>
        <taxon>Pseudomonadota</taxon>
        <taxon>Gammaproteobacteria</taxon>
        <taxon>Oceanospirillales</taxon>
        <taxon>Oceanospirillaceae</taxon>
        <taxon>Marinobacterium</taxon>
    </lineage>
</organism>
<evidence type="ECO:0000313" key="3">
    <source>
        <dbReference type="Proteomes" id="UP000236745"/>
    </source>
</evidence>
<dbReference type="InterPro" id="IPR011990">
    <property type="entry name" value="TPR-like_helical_dom_sf"/>
</dbReference>
<dbReference type="Gene3D" id="1.25.40.10">
    <property type="entry name" value="Tetratricopeptide repeat domain"/>
    <property type="match status" value="2"/>
</dbReference>
<feature type="chain" id="PRO_5009296044" description="TPR repeat" evidence="1">
    <location>
        <begin position="24"/>
        <end position="269"/>
    </location>
</feature>
<dbReference type="SMART" id="SM00671">
    <property type="entry name" value="SEL1"/>
    <property type="match status" value="4"/>
</dbReference>
<name>A0A1H6DMD0_9GAMM</name>
<accession>A0A1H6DMD0</accession>
<dbReference type="Pfam" id="PF08238">
    <property type="entry name" value="Sel1"/>
    <property type="match status" value="4"/>
</dbReference>
<feature type="signal peptide" evidence="1">
    <location>
        <begin position="1"/>
        <end position="23"/>
    </location>
</feature>
<dbReference type="InterPro" id="IPR050767">
    <property type="entry name" value="Sel1_AlgK"/>
</dbReference>
<dbReference type="PANTHER" id="PTHR11102:SF160">
    <property type="entry name" value="ERAD-ASSOCIATED E3 UBIQUITIN-PROTEIN LIGASE COMPONENT HRD3"/>
    <property type="match status" value="1"/>
</dbReference>
<protein>
    <recommendedName>
        <fullName evidence="4">TPR repeat</fullName>
    </recommendedName>
</protein>
<dbReference type="Proteomes" id="UP000236745">
    <property type="component" value="Unassembled WGS sequence"/>
</dbReference>
<dbReference type="AlphaFoldDB" id="A0A1H6DMD0"/>
<reference evidence="2 3" key="1">
    <citation type="submission" date="2016-10" db="EMBL/GenBank/DDBJ databases">
        <authorList>
            <person name="de Groot N.N."/>
        </authorList>
    </citation>
    <scope>NUCLEOTIDE SEQUENCE [LARGE SCALE GENOMIC DNA]</scope>
    <source>
        <strain evidence="2 3">DSM 22012</strain>
    </source>
</reference>
<gene>
    <name evidence="2" type="ORF">SAMN05444390_107175</name>
</gene>
<dbReference type="InterPro" id="IPR006597">
    <property type="entry name" value="Sel1-like"/>
</dbReference>
<evidence type="ECO:0000256" key="1">
    <source>
        <dbReference type="SAM" id="SignalP"/>
    </source>
</evidence>
<dbReference type="PANTHER" id="PTHR11102">
    <property type="entry name" value="SEL-1-LIKE PROTEIN"/>
    <property type="match status" value="1"/>
</dbReference>
<keyword evidence="1" id="KW-0732">Signal</keyword>
<evidence type="ECO:0000313" key="2">
    <source>
        <dbReference type="EMBL" id="SEG86349.1"/>
    </source>
</evidence>
<dbReference type="SUPFAM" id="SSF81901">
    <property type="entry name" value="HCP-like"/>
    <property type="match status" value="1"/>
</dbReference>
<dbReference type="RefSeq" id="WP_104005632.1">
    <property type="nucleotide sequence ID" value="NZ_FNVQ01000007.1"/>
</dbReference>